<dbReference type="GO" id="GO:0003700">
    <property type="term" value="F:DNA-binding transcription factor activity"/>
    <property type="evidence" value="ECO:0007669"/>
    <property type="project" value="TreeGrafter"/>
</dbReference>
<sequence>MKAKPSLEQALCIVALLGIQDRKIPLHSQLVAERLGISTSYLKKIVQKLAKADLVKTVSGRDGGIVLARDPQQITLLDVFDAIESSVPFVKNTGLVDKVFGLDHEHEMVRAFHLKNFQDRQPVANVLAVFDQAEKQYRQQLATLTIGAVLPTEGSAALQLDWTEWLSRSNKEQR</sequence>
<dbReference type="OrthoDB" id="9808360at2"/>
<reference evidence="1 2" key="1">
    <citation type="submission" date="2018-08" db="EMBL/GenBank/DDBJ databases">
        <title>Lactobacillus suantsai sp. nov., isolated from traditional fermented suan-tsai in Taiwan.</title>
        <authorList>
            <person name="Huang C.-H."/>
        </authorList>
    </citation>
    <scope>NUCLEOTIDE SEQUENCE [LARGE SCALE GENOMIC DNA]</scope>
    <source>
        <strain evidence="1 2">BCRC 12945</strain>
    </source>
</reference>
<dbReference type="SUPFAM" id="SSF46785">
    <property type="entry name" value="Winged helix' DNA-binding domain"/>
    <property type="match status" value="1"/>
</dbReference>
<dbReference type="AlphaFoldDB" id="A0A4Q0VLP4"/>
<accession>A0A4Q0VLP4</accession>
<evidence type="ECO:0000313" key="1">
    <source>
        <dbReference type="EMBL" id="RXI79596.1"/>
    </source>
</evidence>
<organism evidence="1 2">
    <name type="scientific">Levilactobacillus suantsaii</name>
    <dbReference type="NCBI Taxonomy" id="2292255"/>
    <lineage>
        <taxon>Bacteria</taxon>
        <taxon>Bacillati</taxon>
        <taxon>Bacillota</taxon>
        <taxon>Bacilli</taxon>
        <taxon>Lactobacillales</taxon>
        <taxon>Lactobacillaceae</taxon>
        <taxon>Levilactobacillus</taxon>
    </lineage>
</organism>
<dbReference type="PANTHER" id="PTHR33221:SF9">
    <property type="entry name" value="RRF2 FAMILY PROTEIN"/>
    <property type="match status" value="1"/>
</dbReference>
<name>A0A4Q0VLP4_9LACO</name>
<proteinExistence type="predicted"/>
<evidence type="ECO:0000313" key="2">
    <source>
        <dbReference type="Proteomes" id="UP000290602"/>
    </source>
</evidence>
<dbReference type="RefSeq" id="WP_129031485.1">
    <property type="nucleotide sequence ID" value="NZ_CP059603.1"/>
</dbReference>
<protein>
    <submittedName>
        <fullName evidence="1">Rrf2 family transcriptional regulator</fullName>
    </submittedName>
</protein>
<dbReference type="PANTHER" id="PTHR33221">
    <property type="entry name" value="WINGED HELIX-TURN-HELIX TRANSCRIPTIONAL REGULATOR, RRF2 FAMILY"/>
    <property type="match status" value="1"/>
</dbReference>
<dbReference type="InterPro" id="IPR036388">
    <property type="entry name" value="WH-like_DNA-bd_sf"/>
</dbReference>
<dbReference type="EMBL" id="QXIL01000003">
    <property type="protein sequence ID" value="RXI79596.1"/>
    <property type="molecule type" value="Genomic_DNA"/>
</dbReference>
<dbReference type="InterPro" id="IPR036390">
    <property type="entry name" value="WH_DNA-bd_sf"/>
</dbReference>
<gene>
    <name evidence="1" type="ORF">DXH47_02400</name>
</gene>
<dbReference type="InterPro" id="IPR000944">
    <property type="entry name" value="Tscrpt_reg_Rrf2"/>
</dbReference>
<dbReference type="NCBIfam" id="TIGR00738">
    <property type="entry name" value="rrf2_super"/>
    <property type="match status" value="1"/>
</dbReference>
<dbReference type="Proteomes" id="UP000290602">
    <property type="component" value="Unassembled WGS sequence"/>
</dbReference>
<dbReference type="PROSITE" id="PS51197">
    <property type="entry name" value="HTH_RRF2_2"/>
    <property type="match status" value="1"/>
</dbReference>
<dbReference type="GO" id="GO:0005829">
    <property type="term" value="C:cytosol"/>
    <property type="evidence" value="ECO:0007669"/>
    <property type="project" value="TreeGrafter"/>
</dbReference>
<keyword evidence="2" id="KW-1185">Reference proteome</keyword>
<dbReference type="Pfam" id="PF02082">
    <property type="entry name" value="Rrf2"/>
    <property type="match status" value="1"/>
</dbReference>
<dbReference type="Gene3D" id="1.10.10.10">
    <property type="entry name" value="Winged helix-like DNA-binding domain superfamily/Winged helix DNA-binding domain"/>
    <property type="match status" value="1"/>
</dbReference>
<comment type="caution">
    <text evidence="1">The sequence shown here is derived from an EMBL/GenBank/DDBJ whole genome shotgun (WGS) entry which is preliminary data.</text>
</comment>